<feature type="region of interest" description="Disordered" evidence="1">
    <location>
        <begin position="40"/>
        <end position="71"/>
    </location>
</feature>
<feature type="compositionally biased region" description="Basic and acidic residues" evidence="1">
    <location>
        <begin position="50"/>
        <end position="67"/>
    </location>
</feature>
<evidence type="ECO:0000256" key="1">
    <source>
        <dbReference type="SAM" id="MobiDB-lite"/>
    </source>
</evidence>
<sequence length="101" mass="9880">MSPRKPLRTVLVAVSAAAALTVAPALLTTSLTAPAAYAAPSEYPLGGEEGSTKDGGSENGPAERAEKAGGGILSETIDLSADLLKCGLSIATPAVSCPLGS</sequence>
<proteinExistence type="predicted"/>
<name>A0A846XJM7_9NOCA</name>
<dbReference type="AlphaFoldDB" id="A0A846XJM7"/>
<protein>
    <recommendedName>
        <fullName evidence="5">DUF732 domain-containing protein</fullName>
    </recommendedName>
</protein>
<gene>
    <name evidence="3" type="ORF">HGA13_13085</name>
</gene>
<comment type="caution">
    <text evidence="3">The sequence shown here is derived from an EMBL/GenBank/DDBJ whole genome shotgun (WGS) entry which is preliminary data.</text>
</comment>
<dbReference type="Proteomes" id="UP000565715">
    <property type="component" value="Unassembled WGS sequence"/>
</dbReference>
<keyword evidence="4" id="KW-1185">Reference proteome</keyword>
<dbReference type="RefSeq" id="WP_068049047.1">
    <property type="nucleotide sequence ID" value="NZ_JAAXOO010000003.1"/>
</dbReference>
<evidence type="ECO:0000313" key="3">
    <source>
        <dbReference type="EMBL" id="NKY34004.1"/>
    </source>
</evidence>
<feature type="signal peptide" evidence="2">
    <location>
        <begin position="1"/>
        <end position="35"/>
    </location>
</feature>
<organism evidence="3 4">
    <name type="scientific">Nocardia speluncae</name>
    <dbReference type="NCBI Taxonomy" id="419477"/>
    <lineage>
        <taxon>Bacteria</taxon>
        <taxon>Bacillati</taxon>
        <taxon>Actinomycetota</taxon>
        <taxon>Actinomycetes</taxon>
        <taxon>Mycobacteriales</taxon>
        <taxon>Nocardiaceae</taxon>
        <taxon>Nocardia</taxon>
    </lineage>
</organism>
<evidence type="ECO:0000313" key="4">
    <source>
        <dbReference type="Proteomes" id="UP000565715"/>
    </source>
</evidence>
<accession>A0A846XJM7</accession>
<feature type="chain" id="PRO_5039268840" description="DUF732 domain-containing protein" evidence="2">
    <location>
        <begin position="36"/>
        <end position="101"/>
    </location>
</feature>
<reference evidence="3 4" key="1">
    <citation type="submission" date="2020-04" db="EMBL/GenBank/DDBJ databases">
        <title>MicrobeNet Type strains.</title>
        <authorList>
            <person name="Nicholson A.C."/>
        </authorList>
    </citation>
    <scope>NUCLEOTIDE SEQUENCE [LARGE SCALE GENOMIC DNA]</scope>
    <source>
        <strain evidence="3 4">DSM 45078</strain>
    </source>
</reference>
<evidence type="ECO:0000256" key="2">
    <source>
        <dbReference type="SAM" id="SignalP"/>
    </source>
</evidence>
<keyword evidence="2" id="KW-0732">Signal</keyword>
<dbReference type="EMBL" id="JAAXOO010000003">
    <property type="protein sequence ID" value="NKY34004.1"/>
    <property type="molecule type" value="Genomic_DNA"/>
</dbReference>
<evidence type="ECO:0008006" key="5">
    <source>
        <dbReference type="Google" id="ProtNLM"/>
    </source>
</evidence>